<name>A0ABS0NV34_9BRAD</name>
<feature type="region of interest" description="Disordered" evidence="1">
    <location>
        <begin position="1"/>
        <end position="21"/>
    </location>
</feature>
<protein>
    <recommendedName>
        <fullName evidence="4">Nitrate reductase</fullName>
    </recommendedName>
</protein>
<reference evidence="2 3" key="1">
    <citation type="submission" date="2020-07" db="EMBL/GenBank/DDBJ databases">
        <title>Bradyrhizobium diversity isolated from nodules of indigenous legumes of Western Australia.</title>
        <authorList>
            <person name="Klepa M.S."/>
        </authorList>
    </citation>
    <scope>NUCLEOTIDE SEQUENCE [LARGE SCALE GENOMIC DNA]</scope>
    <source>
        <strain evidence="2 3">CNPSo 4019</strain>
    </source>
</reference>
<evidence type="ECO:0008006" key="4">
    <source>
        <dbReference type="Google" id="ProtNLM"/>
    </source>
</evidence>
<organism evidence="2 3">
    <name type="scientific">Bradyrhizobium diversitatis</name>
    <dbReference type="NCBI Taxonomy" id="2755406"/>
    <lineage>
        <taxon>Bacteria</taxon>
        <taxon>Pseudomonadati</taxon>
        <taxon>Pseudomonadota</taxon>
        <taxon>Alphaproteobacteria</taxon>
        <taxon>Hyphomicrobiales</taxon>
        <taxon>Nitrobacteraceae</taxon>
        <taxon>Bradyrhizobium</taxon>
    </lineage>
</organism>
<accession>A0ABS0NV34</accession>
<sequence>MAAEYARCHAEADGPAQDPFGRKSMAKIALPMARRVQRAGYPQAVQELKLQTQKLLGLSDDVTISVSELSCREPGCPDVETIVAILRDGEKPTIARVHKSIPEVTLDELKAAFDLRRLPTH</sequence>
<dbReference type="Proteomes" id="UP001194539">
    <property type="component" value="Unassembled WGS sequence"/>
</dbReference>
<dbReference type="EMBL" id="JACEGD010000001">
    <property type="protein sequence ID" value="MBH5384765.1"/>
    <property type="molecule type" value="Genomic_DNA"/>
</dbReference>
<evidence type="ECO:0000313" key="3">
    <source>
        <dbReference type="Proteomes" id="UP001194539"/>
    </source>
</evidence>
<keyword evidence="3" id="KW-1185">Reference proteome</keyword>
<gene>
    <name evidence="2" type="ORF">H1B27_00485</name>
</gene>
<proteinExistence type="predicted"/>
<evidence type="ECO:0000256" key="1">
    <source>
        <dbReference type="SAM" id="MobiDB-lite"/>
    </source>
</evidence>
<feature type="compositionally biased region" description="Basic and acidic residues" evidence="1">
    <location>
        <begin position="1"/>
        <end position="12"/>
    </location>
</feature>
<evidence type="ECO:0000313" key="2">
    <source>
        <dbReference type="EMBL" id="MBH5384765.1"/>
    </source>
</evidence>
<comment type="caution">
    <text evidence="2">The sequence shown here is derived from an EMBL/GenBank/DDBJ whole genome shotgun (WGS) entry which is preliminary data.</text>
</comment>